<organism evidence="2 3">
    <name type="scientific">Ruminococcus flavefaciens</name>
    <dbReference type="NCBI Taxonomy" id="1265"/>
    <lineage>
        <taxon>Bacteria</taxon>
        <taxon>Bacillati</taxon>
        <taxon>Bacillota</taxon>
        <taxon>Clostridia</taxon>
        <taxon>Eubacteriales</taxon>
        <taxon>Oscillospiraceae</taxon>
        <taxon>Ruminococcus</taxon>
    </lineage>
</organism>
<feature type="transmembrane region" description="Helical" evidence="1">
    <location>
        <begin position="31"/>
        <end position="53"/>
    </location>
</feature>
<dbReference type="RefSeq" id="WP_146198216.1">
    <property type="nucleotide sequence ID" value="NZ_CAMOTJ010000061.1"/>
</dbReference>
<accession>A0A315XSN4</accession>
<dbReference type="InterPro" id="IPR023991">
    <property type="entry name" value="Bacteriocin_IIb_lactobn/cerein"/>
</dbReference>
<dbReference type="NCBIfam" id="TIGR03949">
    <property type="entry name" value="bact_IIb_cerein"/>
    <property type="match status" value="1"/>
</dbReference>
<protein>
    <submittedName>
        <fullName evidence="2">Lactobin A/cerein 7B family class IIb bacteriocin</fullName>
    </submittedName>
</protein>
<sequence length="58" mass="5953">MELTYSNSFVDITDSSEIYDVNGGSVSLGTAILVVGACVLACVVIGFIAGCIYEAIMG</sequence>
<dbReference type="Proteomes" id="UP000245720">
    <property type="component" value="Unassembled WGS sequence"/>
</dbReference>
<dbReference type="EMBL" id="QGDI01000022">
    <property type="protein sequence ID" value="PWJ09668.1"/>
    <property type="molecule type" value="Genomic_DNA"/>
</dbReference>
<dbReference type="AlphaFoldDB" id="A0A315XSN4"/>
<proteinExistence type="predicted"/>
<keyword evidence="1" id="KW-0812">Transmembrane</keyword>
<evidence type="ECO:0000256" key="1">
    <source>
        <dbReference type="SAM" id="Phobius"/>
    </source>
</evidence>
<gene>
    <name evidence="2" type="ORF">IE37_03440</name>
</gene>
<reference evidence="2 3" key="1">
    <citation type="submission" date="2018-05" db="EMBL/GenBank/DDBJ databases">
        <title>The Hungate 1000. A catalogue of reference genomes from the rumen microbiome.</title>
        <authorList>
            <person name="Kelly W."/>
        </authorList>
    </citation>
    <scope>NUCLEOTIDE SEQUENCE [LARGE SCALE GENOMIC DNA]</scope>
    <source>
        <strain evidence="2 3">SAb67</strain>
    </source>
</reference>
<keyword evidence="1" id="KW-0472">Membrane</keyword>
<comment type="caution">
    <text evidence="2">The sequence shown here is derived from an EMBL/GenBank/DDBJ whole genome shotgun (WGS) entry which is preliminary data.</text>
</comment>
<evidence type="ECO:0000313" key="2">
    <source>
        <dbReference type="EMBL" id="PWJ09668.1"/>
    </source>
</evidence>
<name>A0A315XSN4_RUMFL</name>
<keyword evidence="1" id="KW-1133">Transmembrane helix</keyword>
<evidence type="ECO:0000313" key="3">
    <source>
        <dbReference type="Proteomes" id="UP000245720"/>
    </source>
</evidence>